<sequence>MKQLLLAAAAFALSVGTAVAQDATYDWSGAYIGAQVGYGWSDSYVWLRDYGADLQYFPVEPDGALGGLYAGYNHQLANKAVLGAEIDIAASDINADATLLYDLAGVVVPNNVATAKLKWSGALRGRVGYAFDRILPYATAGIVFGRYEVIPDYASTPPLPGEKTHVGWTIGAGVEYALAENLTTRMDYRYSDLGSATYAIPGFPNNDTHVDLKTHDIRLGIAVKF</sequence>
<dbReference type="SUPFAM" id="SSF56925">
    <property type="entry name" value="OMPA-like"/>
    <property type="match status" value="1"/>
</dbReference>
<protein>
    <submittedName>
        <fullName evidence="8">Outer membrane immunogenic protein</fullName>
    </submittedName>
</protein>
<feature type="domain" description="Outer membrane protein beta-barrel" evidence="7">
    <location>
        <begin position="9"/>
        <end position="225"/>
    </location>
</feature>
<comment type="similarity">
    <text evidence="5">Belongs to the Omp25/RopB family.</text>
</comment>
<reference evidence="8 9" key="1">
    <citation type="submission" date="2024-06" db="EMBL/GenBank/DDBJ databases">
        <title>Genomic Encyclopedia of Type Strains, Phase IV (KMG-IV): sequencing the most valuable type-strain genomes for metagenomic binning, comparative biology and taxonomic classification.</title>
        <authorList>
            <person name="Goeker M."/>
        </authorList>
    </citation>
    <scope>NUCLEOTIDE SEQUENCE [LARGE SCALE GENOMIC DNA]</scope>
    <source>
        <strain evidence="8 9">DSM 19730</strain>
    </source>
</reference>
<evidence type="ECO:0000256" key="1">
    <source>
        <dbReference type="ARBA" id="ARBA00004442"/>
    </source>
</evidence>
<dbReference type="InterPro" id="IPR011250">
    <property type="entry name" value="OMP/PagP_B-barrel"/>
</dbReference>
<evidence type="ECO:0000256" key="2">
    <source>
        <dbReference type="ARBA" id="ARBA00022729"/>
    </source>
</evidence>
<accession>A0ABV2KP24</accession>
<gene>
    <name evidence="8" type="ORF">ABID44_002132</name>
</gene>
<keyword evidence="2 6" id="KW-0732">Signal</keyword>
<dbReference type="Pfam" id="PF13505">
    <property type="entry name" value="OMP_b-brl"/>
    <property type="match status" value="1"/>
</dbReference>
<dbReference type="EMBL" id="JBEPMN010000006">
    <property type="protein sequence ID" value="MET3661804.1"/>
    <property type="molecule type" value="Genomic_DNA"/>
</dbReference>
<comment type="caution">
    <text evidence="8">The sequence shown here is derived from an EMBL/GenBank/DDBJ whole genome shotgun (WGS) entry which is preliminary data.</text>
</comment>
<evidence type="ECO:0000256" key="4">
    <source>
        <dbReference type="ARBA" id="ARBA00023237"/>
    </source>
</evidence>
<proteinExistence type="inferred from homology"/>
<evidence type="ECO:0000313" key="8">
    <source>
        <dbReference type="EMBL" id="MET3661804.1"/>
    </source>
</evidence>
<evidence type="ECO:0000256" key="6">
    <source>
        <dbReference type="SAM" id="SignalP"/>
    </source>
</evidence>
<dbReference type="Proteomes" id="UP001549143">
    <property type="component" value="Unassembled WGS sequence"/>
</dbReference>
<dbReference type="PANTHER" id="PTHR34001">
    <property type="entry name" value="BLL7405 PROTEIN"/>
    <property type="match status" value="1"/>
</dbReference>
<dbReference type="InterPro" id="IPR051692">
    <property type="entry name" value="OMP-like"/>
</dbReference>
<feature type="chain" id="PRO_5047340188" evidence="6">
    <location>
        <begin position="21"/>
        <end position="225"/>
    </location>
</feature>
<organism evidence="8 9">
    <name type="scientific">Aquamicrobium ahrensii</name>
    <dbReference type="NCBI Taxonomy" id="469551"/>
    <lineage>
        <taxon>Bacteria</taxon>
        <taxon>Pseudomonadati</taxon>
        <taxon>Pseudomonadota</taxon>
        <taxon>Alphaproteobacteria</taxon>
        <taxon>Hyphomicrobiales</taxon>
        <taxon>Phyllobacteriaceae</taxon>
        <taxon>Aquamicrobium</taxon>
    </lineage>
</organism>
<dbReference type="InterPro" id="IPR027385">
    <property type="entry name" value="Beta-barrel_OMP"/>
</dbReference>
<name>A0ABV2KP24_9HYPH</name>
<evidence type="ECO:0000256" key="5">
    <source>
        <dbReference type="ARBA" id="ARBA00038306"/>
    </source>
</evidence>
<comment type="subcellular location">
    <subcellularLocation>
        <location evidence="1">Cell outer membrane</location>
    </subcellularLocation>
</comment>
<evidence type="ECO:0000313" key="9">
    <source>
        <dbReference type="Proteomes" id="UP001549143"/>
    </source>
</evidence>
<dbReference type="Gene3D" id="2.40.160.20">
    <property type="match status" value="1"/>
</dbReference>
<feature type="signal peptide" evidence="6">
    <location>
        <begin position="1"/>
        <end position="20"/>
    </location>
</feature>
<evidence type="ECO:0000256" key="3">
    <source>
        <dbReference type="ARBA" id="ARBA00023136"/>
    </source>
</evidence>
<dbReference type="RefSeq" id="WP_354151672.1">
    <property type="nucleotide sequence ID" value="NZ_JBEPMN010000006.1"/>
</dbReference>
<evidence type="ECO:0000259" key="7">
    <source>
        <dbReference type="Pfam" id="PF13505"/>
    </source>
</evidence>
<keyword evidence="9" id="KW-1185">Reference proteome</keyword>
<keyword evidence="4" id="KW-0998">Cell outer membrane</keyword>
<keyword evidence="3" id="KW-0472">Membrane</keyword>
<dbReference type="PANTHER" id="PTHR34001:SF3">
    <property type="entry name" value="BLL7405 PROTEIN"/>
    <property type="match status" value="1"/>
</dbReference>